<organism evidence="4 5">
    <name type="scientific">Actinomadura algeriensis</name>
    <dbReference type="NCBI Taxonomy" id="1679523"/>
    <lineage>
        <taxon>Bacteria</taxon>
        <taxon>Bacillati</taxon>
        <taxon>Actinomycetota</taxon>
        <taxon>Actinomycetes</taxon>
        <taxon>Streptosporangiales</taxon>
        <taxon>Thermomonosporaceae</taxon>
        <taxon>Actinomadura</taxon>
    </lineage>
</organism>
<keyword evidence="2" id="KW-0472">Membrane</keyword>
<feature type="region of interest" description="Disordered" evidence="1">
    <location>
        <begin position="1"/>
        <end position="20"/>
    </location>
</feature>
<name>A0ABR9JKH2_9ACTN</name>
<feature type="transmembrane region" description="Helical" evidence="2">
    <location>
        <begin position="84"/>
        <end position="106"/>
    </location>
</feature>
<sequence length="204" mass="22158">MTAHAGPVRPARTGHADRAVRARKADRAARHAFRSRRVRMATFAAVLLTAAAVLTAIEVITGLLDRPWHLIPYERVSDVAWNDAKALGITAALAALGLIFLLAGLLPGRTRMVPLQGDDPAVMMGVNRRGLKRAAAAAAEDAPGVSRVRKVKLRRRRVKVHAETPVHRPAGLGQGVAASVQERLDRLRPFPPRSVKVRLRAEKD</sequence>
<evidence type="ECO:0000313" key="5">
    <source>
        <dbReference type="Proteomes" id="UP000627838"/>
    </source>
</evidence>
<dbReference type="Pfam" id="PF19803">
    <property type="entry name" value="DUF6286"/>
    <property type="match status" value="1"/>
</dbReference>
<evidence type="ECO:0000259" key="3">
    <source>
        <dbReference type="Pfam" id="PF19803"/>
    </source>
</evidence>
<evidence type="ECO:0000313" key="4">
    <source>
        <dbReference type="EMBL" id="MBE1531013.1"/>
    </source>
</evidence>
<accession>A0ABR9JKH2</accession>
<dbReference type="EMBL" id="JADBDZ010000001">
    <property type="protein sequence ID" value="MBE1531013.1"/>
    <property type="molecule type" value="Genomic_DNA"/>
</dbReference>
<keyword evidence="2" id="KW-1133">Transmembrane helix</keyword>
<dbReference type="InterPro" id="IPR046253">
    <property type="entry name" value="DUF6286"/>
</dbReference>
<dbReference type="RefSeq" id="WP_192757948.1">
    <property type="nucleotide sequence ID" value="NZ_JADBDZ010000001.1"/>
</dbReference>
<feature type="transmembrane region" description="Helical" evidence="2">
    <location>
        <begin position="40"/>
        <end position="64"/>
    </location>
</feature>
<protein>
    <recommendedName>
        <fullName evidence="3">DUF6286 domain-containing protein</fullName>
    </recommendedName>
</protein>
<gene>
    <name evidence="4" type="ORF">H4W34_000846</name>
</gene>
<keyword evidence="5" id="KW-1185">Reference proteome</keyword>
<reference evidence="4 5" key="1">
    <citation type="submission" date="2020-10" db="EMBL/GenBank/DDBJ databases">
        <title>Sequencing the genomes of 1000 actinobacteria strains.</title>
        <authorList>
            <person name="Klenk H.-P."/>
        </authorList>
    </citation>
    <scope>NUCLEOTIDE SEQUENCE [LARGE SCALE GENOMIC DNA]</scope>
    <source>
        <strain evidence="4 5">DSM 46744</strain>
    </source>
</reference>
<keyword evidence="2" id="KW-0812">Transmembrane</keyword>
<evidence type="ECO:0000256" key="2">
    <source>
        <dbReference type="SAM" id="Phobius"/>
    </source>
</evidence>
<feature type="domain" description="DUF6286" evidence="3">
    <location>
        <begin position="95"/>
        <end position="200"/>
    </location>
</feature>
<comment type="caution">
    <text evidence="4">The sequence shown here is derived from an EMBL/GenBank/DDBJ whole genome shotgun (WGS) entry which is preliminary data.</text>
</comment>
<evidence type="ECO:0000256" key="1">
    <source>
        <dbReference type="SAM" id="MobiDB-lite"/>
    </source>
</evidence>
<proteinExistence type="predicted"/>
<dbReference type="Proteomes" id="UP000627838">
    <property type="component" value="Unassembled WGS sequence"/>
</dbReference>